<keyword evidence="2" id="KW-1185">Reference proteome</keyword>
<dbReference type="EMBL" id="SRHE01000487">
    <property type="protein sequence ID" value="TWW08831.1"/>
    <property type="molecule type" value="Genomic_DNA"/>
</dbReference>
<dbReference type="Proteomes" id="UP000321083">
    <property type="component" value="Unassembled WGS sequence"/>
</dbReference>
<accession>A0A5C6M707</accession>
<dbReference type="AlphaFoldDB" id="A0A5C6M707"/>
<organism evidence="1 2">
    <name type="scientific">Planctomyces bekefii</name>
    <dbReference type="NCBI Taxonomy" id="1653850"/>
    <lineage>
        <taxon>Bacteria</taxon>
        <taxon>Pseudomonadati</taxon>
        <taxon>Planctomycetota</taxon>
        <taxon>Planctomycetia</taxon>
        <taxon>Planctomycetales</taxon>
        <taxon>Planctomycetaceae</taxon>
        <taxon>Planctomyces</taxon>
    </lineage>
</organism>
<proteinExistence type="predicted"/>
<comment type="caution">
    <text evidence="1">The sequence shown here is derived from an EMBL/GenBank/DDBJ whole genome shotgun (WGS) entry which is preliminary data.</text>
</comment>
<protein>
    <recommendedName>
        <fullName evidence="3">Essential protein Yae1 N-terminal domain-containing protein</fullName>
    </recommendedName>
</protein>
<evidence type="ECO:0000313" key="2">
    <source>
        <dbReference type="Proteomes" id="UP000321083"/>
    </source>
</evidence>
<reference evidence="1 2" key="1">
    <citation type="submission" date="2019-08" db="EMBL/GenBank/DDBJ databases">
        <title>100 year-old enigma solved: identification of Planctomyces bekefii, the type genus and species of the phylum Planctomycetes.</title>
        <authorList>
            <person name="Svetlana D.N."/>
            <person name="Overmann J."/>
        </authorList>
    </citation>
    <scope>NUCLEOTIDE SEQUENCE [LARGE SCALE GENOMIC DNA]</scope>
    <source>
        <strain evidence="1">Phe10_nw2017</strain>
    </source>
</reference>
<gene>
    <name evidence="1" type="ORF">E3A20_20390</name>
</gene>
<evidence type="ECO:0008006" key="3">
    <source>
        <dbReference type="Google" id="ProtNLM"/>
    </source>
</evidence>
<reference evidence="1 2" key="2">
    <citation type="submission" date="2019-08" db="EMBL/GenBank/DDBJ databases">
        <authorList>
            <person name="Henke P."/>
        </authorList>
    </citation>
    <scope>NUCLEOTIDE SEQUENCE [LARGE SCALE GENOMIC DNA]</scope>
    <source>
        <strain evidence="1">Phe10_nw2017</strain>
    </source>
</reference>
<evidence type="ECO:0000313" key="1">
    <source>
        <dbReference type="EMBL" id="TWW08831.1"/>
    </source>
</evidence>
<name>A0A5C6M707_9PLAN</name>
<sequence>MPNCLEALFARGFEKGFQQGFEQGFEQGFQQGFQQGFEQARLAGRIRALQQVLNQPTMPPRELASKSLIELQAQAAELASLLNLDPQ</sequence>